<dbReference type="GO" id="GO:0003677">
    <property type="term" value="F:DNA binding"/>
    <property type="evidence" value="ECO:0007669"/>
    <property type="project" value="UniProtKB-KW"/>
</dbReference>
<dbReference type="PANTHER" id="PTHR32467">
    <property type="entry name" value="AP2-LIKE ETHYLENE-RESPONSIVE TRANSCRIPTION FACTOR"/>
    <property type="match status" value="1"/>
</dbReference>
<feature type="domain" description="AP2/ERF" evidence="7">
    <location>
        <begin position="26"/>
        <end position="84"/>
    </location>
</feature>
<protein>
    <recommendedName>
        <fullName evidence="7">AP2/ERF domain-containing protein</fullName>
    </recommendedName>
</protein>
<keyword evidence="2" id="KW-0805">Transcription regulation</keyword>
<dbReference type="InterPro" id="IPR016177">
    <property type="entry name" value="DNA-bd_dom_sf"/>
</dbReference>
<keyword evidence="5" id="KW-0539">Nucleus</keyword>
<dbReference type="EMBL" id="JABCRI010000010">
    <property type="protein sequence ID" value="KAF8399454.1"/>
    <property type="molecule type" value="Genomic_DNA"/>
</dbReference>
<keyword evidence="3" id="KW-0238">DNA-binding</keyword>
<name>A0A835DGN5_TETSI</name>
<evidence type="ECO:0000259" key="7">
    <source>
        <dbReference type="PROSITE" id="PS51032"/>
    </source>
</evidence>
<organism evidence="8 9">
    <name type="scientific">Tetracentron sinense</name>
    <name type="common">Spur-leaf</name>
    <dbReference type="NCBI Taxonomy" id="13715"/>
    <lineage>
        <taxon>Eukaryota</taxon>
        <taxon>Viridiplantae</taxon>
        <taxon>Streptophyta</taxon>
        <taxon>Embryophyta</taxon>
        <taxon>Tracheophyta</taxon>
        <taxon>Spermatophyta</taxon>
        <taxon>Magnoliopsida</taxon>
        <taxon>Trochodendrales</taxon>
        <taxon>Trochodendraceae</taxon>
        <taxon>Tetracentron</taxon>
    </lineage>
</organism>
<feature type="domain" description="AP2/ERF" evidence="7">
    <location>
        <begin position="245"/>
        <end position="297"/>
    </location>
</feature>
<reference evidence="8 9" key="1">
    <citation type="submission" date="2020-04" db="EMBL/GenBank/DDBJ databases">
        <title>Plant Genome Project.</title>
        <authorList>
            <person name="Zhang R.-G."/>
        </authorList>
    </citation>
    <scope>NUCLEOTIDE SEQUENCE [LARGE SCALE GENOMIC DNA]</scope>
    <source>
        <strain evidence="8">YNK0</strain>
        <tissue evidence="8">Leaf</tissue>
    </source>
</reference>
<dbReference type="OrthoDB" id="207175at2759"/>
<dbReference type="PRINTS" id="PR00367">
    <property type="entry name" value="ETHRSPELEMNT"/>
</dbReference>
<dbReference type="GO" id="GO:0003700">
    <property type="term" value="F:DNA-binding transcription factor activity"/>
    <property type="evidence" value="ECO:0007669"/>
    <property type="project" value="InterPro"/>
</dbReference>
<comment type="caution">
    <text evidence="8">The sequence shown here is derived from an EMBL/GenBank/DDBJ whole genome shotgun (WGS) entry which is preliminary data.</text>
</comment>
<gene>
    <name evidence="8" type="ORF">HHK36_015319</name>
</gene>
<dbReference type="PROSITE" id="PS51032">
    <property type="entry name" value="AP2_ERF"/>
    <property type="match status" value="2"/>
</dbReference>
<accession>A0A835DGN5</accession>
<dbReference type="InterPro" id="IPR036955">
    <property type="entry name" value="AP2/ERF_dom_sf"/>
</dbReference>
<comment type="subcellular location">
    <subcellularLocation>
        <location evidence="1">Nucleus</location>
    </subcellularLocation>
</comment>
<evidence type="ECO:0000313" key="9">
    <source>
        <dbReference type="Proteomes" id="UP000655225"/>
    </source>
</evidence>
<proteinExistence type="predicted"/>
<feature type="region of interest" description="Disordered" evidence="6">
    <location>
        <begin position="126"/>
        <end position="145"/>
    </location>
</feature>
<dbReference type="InterPro" id="IPR001471">
    <property type="entry name" value="AP2/ERF_dom"/>
</dbReference>
<dbReference type="PANTHER" id="PTHR32467:SF99">
    <property type="entry name" value="AP2-LIKE ETHYLENE-RESPONSIVE TRANSCRIPTION FACTOR AIL5"/>
    <property type="match status" value="1"/>
</dbReference>
<dbReference type="GO" id="GO:0005634">
    <property type="term" value="C:nucleus"/>
    <property type="evidence" value="ECO:0007669"/>
    <property type="project" value="UniProtKB-SubCell"/>
</dbReference>
<dbReference type="Proteomes" id="UP000655225">
    <property type="component" value="Unassembled WGS sequence"/>
</dbReference>
<dbReference type="SMART" id="SM00380">
    <property type="entry name" value="AP2"/>
    <property type="match status" value="1"/>
</dbReference>
<dbReference type="Gene3D" id="3.30.730.10">
    <property type="entry name" value="AP2/ERF domain"/>
    <property type="match status" value="2"/>
</dbReference>
<dbReference type="CDD" id="cd00018">
    <property type="entry name" value="AP2"/>
    <property type="match status" value="1"/>
</dbReference>
<sequence length="297" mass="33448">MESMSQEEFVMSLRRKSISFTRGSSIYRGVTSRNRDGHWQARIKVASSKRDFYLGTFSSEEEAAKAYDTAAIELKGMNALTNFDISNYLQGGSKDSEGFSQPKRIRRSGKYAALRTVVPESDCRLMENIPGPDRQPDKKSPNCEVSMGSQASLVAKCVNKPKMRSVGSKSSFEKNHDLENFQLELLSISRMSPQLDSFKGHVNNIIEKNPEEDTAPAGFATKTSIHRFNQRISKYHGVTRKSISIYRGSSIHMGVTRHHDGRWQARISGEFLERRASTTEQFSTEEEAAKAYDNCCC</sequence>
<evidence type="ECO:0000256" key="1">
    <source>
        <dbReference type="ARBA" id="ARBA00004123"/>
    </source>
</evidence>
<evidence type="ECO:0000256" key="2">
    <source>
        <dbReference type="ARBA" id="ARBA00023015"/>
    </source>
</evidence>
<evidence type="ECO:0000256" key="4">
    <source>
        <dbReference type="ARBA" id="ARBA00023163"/>
    </source>
</evidence>
<evidence type="ECO:0000313" key="8">
    <source>
        <dbReference type="EMBL" id="KAF8399454.1"/>
    </source>
</evidence>
<dbReference type="AlphaFoldDB" id="A0A835DGN5"/>
<evidence type="ECO:0000256" key="5">
    <source>
        <dbReference type="ARBA" id="ARBA00023242"/>
    </source>
</evidence>
<keyword evidence="4" id="KW-0804">Transcription</keyword>
<dbReference type="SUPFAM" id="SSF54171">
    <property type="entry name" value="DNA-binding domain"/>
    <property type="match status" value="2"/>
</dbReference>
<keyword evidence="9" id="KW-1185">Reference proteome</keyword>
<evidence type="ECO:0000256" key="6">
    <source>
        <dbReference type="SAM" id="MobiDB-lite"/>
    </source>
</evidence>
<dbReference type="Pfam" id="PF00847">
    <property type="entry name" value="AP2"/>
    <property type="match status" value="1"/>
</dbReference>
<evidence type="ECO:0000256" key="3">
    <source>
        <dbReference type="ARBA" id="ARBA00023125"/>
    </source>
</evidence>